<dbReference type="Pfam" id="PF13561">
    <property type="entry name" value="adh_short_C2"/>
    <property type="match status" value="1"/>
</dbReference>
<dbReference type="EMBL" id="CBXV010000002">
    <property type="protein sequence ID" value="CDM64509.1"/>
    <property type="molecule type" value="Genomic_DNA"/>
</dbReference>
<dbReference type="AlphaFoldDB" id="A0A0B6WW62"/>
<dbReference type="PANTHER" id="PTHR42879:SF6">
    <property type="entry name" value="NADPH-DEPENDENT REDUCTASE BACG"/>
    <property type="match status" value="1"/>
</dbReference>
<name>A0A0B6WW62_9BACT</name>
<dbReference type="SUPFAM" id="SSF51735">
    <property type="entry name" value="NAD(P)-binding Rossmann-fold domains"/>
    <property type="match status" value="1"/>
</dbReference>
<dbReference type="InterPro" id="IPR002347">
    <property type="entry name" value="SDR_fam"/>
</dbReference>
<dbReference type="GO" id="GO:0016491">
    <property type="term" value="F:oxidoreductase activity"/>
    <property type="evidence" value="ECO:0007669"/>
    <property type="project" value="UniProtKB-KW"/>
</dbReference>
<proteinExistence type="inferred from homology"/>
<protein>
    <recommendedName>
        <fullName evidence="4">3-oxoacyl-[acyl-carrier-protein] reductase</fullName>
    </recommendedName>
</protein>
<dbReference type="Gene3D" id="3.40.50.720">
    <property type="entry name" value="NAD(P)-binding Rossmann-like Domain"/>
    <property type="match status" value="1"/>
</dbReference>
<reference evidence="2 3" key="2">
    <citation type="submission" date="2015-01" db="EMBL/GenBank/DDBJ databases">
        <title>Complete genome sequence of Pyrinomonas methylaliphatogenes type strain K22T.</title>
        <authorList>
            <person name="Lee K.C.Y."/>
            <person name="Power J.F."/>
            <person name="Dunfield P.F."/>
            <person name="Morgan X.C."/>
            <person name="Huttenhower C."/>
            <person name="Stott M.B."/>
        </authorList>
    </citation>
    <scope>NUCLEOTIDE SEQUENCE [LARGE SCALE GENOMIC DNA]</scope>
    <source>
        <strain evidence="2 3">K22</strain>
    </source>
</reference>
<dbReference type="RefSeq" id="WP_041974005.1">
    <property type="nucleotide sequence ID" value="NZ_CBXV010000002.1"/>
</dbReference>
<gene>
    <name evidence="2" type="ORF">PYK22_00503</name>
</gene>
<reference evidence="2 3" key="1">
    <citation type="submission" date="2013-12" db="EMBL/GenBank/DDBJ databases">
        <authorList>
            <person name="Stott M."/>
        </authorList>
    </citation>
    <scope>NUCLEOTIDE SEQUENCE [LARGE SCALE GENOMIC DNA]</scope>
    <source>
        <strain evidence="2 3">K22</strain>
    </source>
</reference>
<dbReference type="FunFam" id="3.40.50.720:FF:000084">
    <property type="entry name" value="Short-chain dehydrogenase reductase"/>
    <property type="match status" value="1"/>
</dbReference>
<dbReference type="PRINTS" id="PR00080">
    <property type="entry name" value="SDRFAMILY"/>
</dbReference>
<dbReference type="PRINTS" id="PR00081">
    <property type="entry name" value="GDHRDH"/>
</dbReference>
<dbReference type="Proteomes" id="UP000031518">
    <property type="component" value="Unassembled WGS sequence"/>
</dbReference>
<evidence type="ECO:0000313" key="2">
    <source>
        <dbReference type="EMBL" id="CDM64509.1"/>
    </source>
</evidence>
<dbReference type="CDD" id="cd05344">
    <property type="entry name" value="BKR_like_SDR_like"/>
    <property type="match status" value="1"/>
</dbReference>
<dbReference type="OrthoDB" id="9803333at2"/>
<keyword evidence="3" id="KW-1185">Reference proteome</keyword>
<evidence type="ECO:0008006" key="4">
    <source>
        <dbReference type="Google" id="ProtNLM"/>
    </source>
</evidence>
<organism evidence="2 3">
    <name type="scientific">Pyrinomonas methylaliphatogenes</name>
    <dbReference type="NCBI Taxonomy" id="454194"/>
    <lineage>
        <taxon>Bacteria</taxon>
        <taxon>Pseudomonadati</taxon>
        <taxon>Acidobacteriota</taxon>
        <taxon>Blastocatellia</taxon>
        <taxon>Blastocatellales</taxon>
        <taxon>Pyrinomonadaceae</taxon>
        <taxon>Pyrinomonas</taxon>
    </lineage>
</organism>
<accession>A0A0B6WW62</accession>
<comment type="similarity">
    <text evidence="1">Belongs to the short-chain dehydrogenases/reductases (SDR) family.</text>
</comment>
<dbReference type="PANTHER" id="PTHR42879">
    <property type="entry name" value="3-OXOACYL-(ACYL-CARRIER-PROTEIN) REDUCTASE"/>
    <property type="match status" value="1"/>
</dbReference>
<sequence>MDLGITDRVAIVTAASRGIGFAIARELAREGARVFICSRSAENIIEAAYRIRAEVGVEVTGIRANVTSEQEIERFVAEVLNQAGRVDICVTNAGGPPASTFDEADLEMYRRAFELNTLSAIRLARLVIPEMRRNRWGRIINITSVSAKQPIEGLILSNTTRAALTGWAKTLSAEVAADGITVNNIAPGYTLTERQTELAEARAQKLGKTKEEILAQWAEQTPMKRMGQPEEIAAAAVFLASERASYITGVTLQVDGGYVRGIF</sequence>
<dbReference type="InterPro" id="IPR050259">
    <property type="entry name" value="SDR"/>
</dbReference>
<dbReference type="InterPro" id="IPR036291">
    <property type="entry name" value="NAD(P)-bd_dom_sf"/>
</dbReference>
<evidence type="ECO:0000313" key="3">
    <source>
        <dbReference type="Proteomes" id="UP000031518"/>
    </source>
</evidence>
<evidence type="ECO:0000256" key="1">
    <source>
        <dbReference type="ARBA" id="ARBA00006484"/>
    </source>
</evidence>
<dbReference type="STRING" id="454194.PYK22_00503"/>
<keyword evidence="2" id="KW-0560">Oxidoreductase</keyword>